<dbReference type="InterPro" id="IPR010979">
    <property type="entry name" value="Ribosomal_uS13-like_H2TH"/>
</dbReference>
<evidence type="ECO:0000256" key="14">
    <source>
        <dbReference type="ARBA" id="ARBA00044632"/>
    </source>
</evidence>
<evidence type="ECO:0000313" key="19">
    <source>
        <dbReference type="Proteomes" id="UP000267654"/>
    </source>
</evidence>
<dbReference type="InterPro" id="IPR035937">
    <property type="entry name" value="FPG_N"/>
</dbReference>
<comment type="caution">
    <text evidence="15">Lacks conserved residue(s) required for the propagation of feature annotation.</text>
</comment>
<comment type="caution">
    <text evidence="18">The sequence shown here is derived from an EMBL/GenBank/DDBJ whole genome shotgun (WGS) entry which is preliminary data.</text>
</comment>
<dbReference type="InterPro" id="IPR000214">
    <property type="entry name" value="Znf_DNA_glyclase/AP_lyase"/>
</dbReference>
<dbReference type="Pfam" id="PF06831">
    <property type="entry name" value="H2TH"/>
    <property type="match status" value="1"/>
</dbReference>
<evidence type="ECO:0000256" key="15">
    <source>
        <dbReference type="HAMAP-Rule" id="MF_00103"/>
    </source>
</evidence>
<dbReference type="InterPro" id="IPR015886">
    <property type="entry name" value="H2TH_FPG"/>
</dbReference>
<evidence type="ECO:0000256" key="4">
    <source>
        <dbReference type="ARBA" id="ARBA00022723"/>
    </source>
</evidence>
<evidence type="ECO:0000313" key="18">
    <source>
        <dbReference type="EMBL" id="RLE13115.1"/>
    </source>
</evidence>
<dbReference type="EC" id="3.2.2.23" evidence="15"/>
<dbReference type="PANTHER" id="PTHR22993:SF9">
    <property type="entry name" value="FORMAMIDOPYRIMIDINE-DNA GLYCOSYLASE"/>
    <property type="match status" value="1"/>
</dbReference>
<dbReference type="SUPFAM" id="SSF46946">
    <property type="entry name" value="S13-like H2TH domain"/>
    <property type="match status" value="1"/>
</dbReference>
<protein>
    <recommendedName>
        <fullName evidence="15">Formamidopyrimidine-DNA glycosylase</fullName>
        <shortName evidence="15">Fapy-DNA glycosylase</shortName>
        <ecNumber evidence="15">3.2.2.23</ecNumber>
    </recommendedName>
    <alternativeName>
        <fullName evidence="15">DNA-(apurinic or apyrimidinic site) lyase MutM</fullName>
        <shortName evidence="15">AP lyase MutM</shortName>
        <ecNumber evidence="15">4.2.99.18</ecNumber>
    </alternativeName>
</protein>
<dbReference type="SUPFAM" id="SSF57716">
    <property type="entry name" value="Glucocorticoid receptor-like (DNA-binding domain)"/>
    <property type="match status" value="1"/>
</dbReference>
<evidence type="ECO:0000256" key="1">
    <source>
        <dbReference type="ARBA" id="ARBA00001668"/>
    </source>
</evidence>
<gene>
    <name evidence="15" type="primary">mutM</name>
    <name evidence="15" type="synonym">fpg</name>
    <name evidence="18" type="ORF">DRI96_03485</name>
</gene>
<keyword evidence="8 15" id="KW-0862">Zinc</keyword>
<dbReference type="NCBIfam" id="TIGR00577">
    <property type="entry name" value="fpg"/>
    <property type="match status" value="1"/>
</dbReference>
<keyword evidence="10 15" id="KW-0234">DNA repair</keyword>
<comment type="cofactor">
    <cofactor evidence="15">
        <name>Zn(2+)</name>
        <dbReference type="ChEBI" id="CHEBI:29105"/>
    </cofactor>
    <text evidence="15">Binds 1 zinc ion per subunit.</text>
</comment>
<accession>A0A662DCC1</accession>
<comment type="function">
    <text evidence="15">Involved in base excision repair of DNA damaged by oxidation or by mutagenic agents. Acts as DNA glycosylase that recognizes and removes damaged bases. Has a preference for oxidized purines, such as 7,8-dihydro-8-oxoguanine (8-oxoG). Has AP (apurinic/apyrimidinic) lyase activity and introduces nicks in the DNA strand. Cleaves the DNA backbone by beta-delta elimination to generate a single-strand break at the site of the removed base with both 3'- and 5'-phosphates.</text>
</comment>
<dbReference type="PROSITE" id="PS51066">
    <property type="entry name" value="ZF_FPG_2"/>
    <property type="match status" value="1"/>
</dbReference>
<dbReference type="GO" id="GO:0003684">
    <property type="term" value="F:damaged DNA binding"/>
    <property type="evidence" value="ECO:0007669"/>
    <property type="project" value="InterPro"/>
</dbReference>
<dbReference type="SMART" id="SM01232">
    <property type="entry name" value="H2TH"/>
    <property type="match status" value="1"/>
</dbReference>
<dbReference type="GO" id="GO:0008270">
    <property type="term" value="F:zinc ion binding"/>
    <property type="evidence" value="ECO:0007669"/>
    <property type="project" value="UniProtKB-UniRule"/>
</dbReference>
<dbReference type="CDD" id="cd08966">
    <property type="entry name" value="EcFpg-like_N"/>
    <property type="match status" value="1"/>
</dbReference>
<proteinExistence type="inferred from homology"/>
<comment type="similarity">
    <text evidence="2 15">Belongs to the FPG family.</text>
</comment>
<dbReference type="PROSITE" id="PS51068">
    <property type="entry name" value="FPG_CAT"/>
    <property type="match status" value="1"/>
</dbReference>
<comment type="catalytic activity">
    <reaction evidence="14 15">
        <text>2'-deoxyribonucleotide-(2'-deoxyribose 5'-phosphate)-2'-deoxyribonucleotide-DNA = a 3'-end 2'-deoxyribonucleotide-(2,3-dehydro-2,3-deoxyribose 5'-phosphate)-DNA + a 5'-end 5'-phospho-2'-deoxyribonucleoside-DNA + H(+)</text>
        <dbReference type="Rhea" id="RHEA:66592"/>
        <dbReference type="Rhea" id="RHEA-COMP:13180"/>
        <dbReference type="Rhea" id="RHEA-COMP:16897"/>
        <dbReference type="Rhea" id="RHEA-COMP:17067"/>
        <dbReference type="ChEBI" id="CHEBI:15378"/>
        <dbReference type="ChEBI" id="CHEBI:136412"/>
        <dbReference type="ChEBI" id="CHEBI:157695"/>
        <dbReference type="ChEBI" id="CHEBI:167181"/>
        <dbReference type="EC" id="4.2.99.18"/>
    </reaction>
</comment>
<keyword evidence="7 15" id="KW-0378">Hydrolase</keyword>
<evidence type="ECO:0000256" key="10">
    <source>
        <dbReference type="ARBA" id="ARBA00023204"/>
    </source>
</evidence>
<keyword evidence="6 15" id="KW-0863">Zinc-finger</keyword>
<dbReference type="InterPro" id="IPR010663">
    <property type="entry name" value="Znf_FPG/IleRS"/>
</dbReference>
<dbReference type="HAMAP" id="MF_00103">
    <property type="entry name" value="Fapy_DNA_glycosyl"/>
    <property type="match status" value="1"/>
</dbReference>
<dbReference type="PROSITE" id="PS01242">
    <property type="entry name" value="ZF_FPG_1"/>
    <property type="match status" value="1"/>
</dbReference>
<keyword evidence="11 15" id="KW-0456">Lyase</keyword>
<feature type="binding site" evidence="15">
    <location>
        <position position="155"/>
    </location>
    <ligand>
        <name>DNA</name>
        <dbReference type="ChEBI" id="CHEBI:16991"/>
    </ligand>
</feature>
<evidence type="ECO:0000256" key="7">
    <source>
        <dbReference type="ARBA" id="ARBA00022801"/>
    </source>
</evidence>
<dbReference type="Gene3D" id="3.20.190.10">
    <property type="entry name" value="MutM-like, N-terminal"/>
    <property type="match status" value="1"/>
</dbReference>
<evidence type="ECO:0000259" key="17">
    <source>
        <dbReference type="PROSITE" id="PS51068"/>
    </source>
</evidence>
<dbReference type="NCBIfam" id="NF002211">
    <property type="entry name" value="PRK01103.1"/>
    <property type="match status" value="1"/>
</dbReference>
<evidence type="ECO:0000256" key="3">
    <source>
        <dbReference type="ARBA" id="ARBA00011245"/>
    </source>
</evidence>
<dbReference type="Pfam" id="PF01149">
    <property type="entry name" value="Fapy_DNA_glyco"/>
    <property type="match status" value="1"/>
</dbReference>
<dbReference type="Gene3D" id="1.10.8.50">
    <property type="match status" value="1"/>
</dbReference>
<keyword evidence="5 15" id="KW-0227">DNA damage</keyword>
<dbReference type="GO" id="GO:0034039">
    <property type="term" value="F:8-oxo-7,8-dihydroguanine DNA N-glycosylase activity"/>
    <property type="evidence" value="ECO:0007669"/>
    <property type="project" value="TreeGrafter"/>
</dbReference>
<reference evidence="18 19" key="1">
    <citation type="submission" date="2018-06" db="EMBL/GenBank/DDBJ databases">
        <title>Extensive metabolic versatility and redundancy in microbially diverse, dynamic hydrothermal sediments.</title>
        <authorList>
            <person name="Dombrowski N."/>
            <person name="Teske A."/>
            <person name="Baker B.J."/>
        </authorList>
    </citation>
    <scope>NUCLEOTIDE SEQUENCE [LARGE SCALE GENOMIC DNA]</scope>
    <source>
        <strain evidence="18">B19_G9</strain>
    </source>
</reference>
<evidence type="ECO:0000256" key="6">
    <source>
        <dbReference type="ARBA" id="ARBA00022771"/>
    </source>
</evidence>
<dbReference type="GO" id="GO:0006284">
    <property type="term" value="P:base-excision repair"/>
    <property type="evidence" value="ECO:0007669"/>
    <property type="project" value="InterPro"/>
</dbReference>
<dbReference type="AlphaFoldDB" id="A0A662DCC1"/>
<evidence type="ECO:0000256" key="2">
    <source>
        <dbReference type="ARBA" id="ARBA00009409"/>
    </source>
</evidence>
<feature type="domain" description="Formamidopyrimidine-DNA glycosylase catalytic" evidence="17">
    <location>
        <begin position="2"/>
        <end position="115"/>
    </location>
</feature>
<evidence type="ECO:0000256" key="8">
    <source>
        <dbReference type="ARBA" id="ARBA00022833"/>
    </source>
</evidence>
<sequence length="274" mass="31243">MPELPEVETIRQDMIKKVKGKKIENVEIKNEKNIRIISPEQFKERLKGRVIEDIQRRGKFLIINLDSDDLLIFHLKLTGRLLFSSVGKEEPKYVRIVFTFTDKSRLFFADIRGFADVFLIPRSDIETIPAIKNMGPEPLSPDFNPDKLKQILGGKRGKIKPLLMDQSVIAGIGNIYSQEALYRAGIHPEREVSKLTEKEIEAIYRSLVDVLKEAIKYRGSSVDAYLDLNGKEGNYVPHLKIYGKEGQICPRCGSSIKKKRVGGRGTYFCSKCQK</sequence>
<dbReference type="PANTHER" id="PTHR22993">
    <property type="entry name" value="FORMAMIDOPYRIMIDINE-DNA GLYCOSYLASE"/>
    <property type="match status" value="1"/>
</dbReference>
<evidence type="ECO:0000256" key="13">
    <source>
        <dbReference type="ARBA" id="ARBA00023295"/>
    </source>
</evidence>
<dbReference type="InterPro" id="IPR020629">
    <property type="entry name" value="FPG_Glyclase"/>
</dbReference>
<dbReference type="InterPro" id="IPR012319">
    <property type="entry name" value="FPG_cat"/>
</dbReference>
<dbReference type="SMART" id="SM00898">
    <property type="entry name" value="Fapy_DNA_glyco"/>
    <property type="match status" value="1"/>
</dbReference>
<evidence type="ECO:0000259" key="16">
    <source>
        <dbReference type="PROSITE" id="PS51066"/>
    </source>
</evidence>
<feature type="binding site" evidence="15">
    <location>
        <position position="112"/>
    </location>
    <ligand>
        <name>DNA</name>
        <dbReference type="ChEBI" id="CHEBI:16991"/>
    </ligand>
</feature>
<organism evidence="18 19">
    <name type="scientific">Aerophobetes bacterium</name>
    <dbReference type="NCBI Taxonomy" id="2030807"/>
    <lineage>
        <taxon>Bacteria</taxon>
        <taxon>Candidatus Aerophobota</taxon>
    </lineage>
</organism>
<evidence type="ECO:0000256" key="11">
    <source>
        <dbReference type="ARBA" id="ARBA00023239"/>
    </source>
</evidence>
<keyword evidence="4 15" id="KW-0479">Metal-binding</keyword>
<dbReference type="SUPFAM" id="SSF81624">
    <property type="entry name" value="N-terminal domain of MutM-like DNA repair proteins"/>
    <property type="match status" value="1"/>
</dbReference>
<evidence type="ECO:0000256" key="9">
    <source>
        <dbReference type="ARBA" id="ARBA00023125"/>
    </source>
</evidence>
<dbReference type="GO" id="GO:0140078">
    <property type="term" value="F:class I DNA-(apurinic or apyrimidinic site) endonuclease activity"/>
    <property type="evidence" value="ECO:0007669"/>
    <property type="project" value="UniProtKB-EC"/>
</dbReference>
<evidence type="ECO:0000256" key="12">
    <source>
        <dbReference type="ARBA" id="ARBA00023268"/>
    </source>
</evidence>
<feature type="domain" description="FPG-type" evidence="16">
    <location>
        <begin position="240"/>
        <end position="274"/>
    </location>
</feature>
<feature type="active site" description="Proton donor; for beta-elimination activity" evidence="15">
    <location>
        <position position="59"/>
    </location>
</feature>
<dbReference type="EMBL" id="QMQB01000109">
    <property type="protein sequence ID" value="RLE13115.1"/>
    <property type="molecule type" value="Genomic_DNA"/>
</dbReference>
<dbReference type="Pfam" id="PF06827">
    <property type="entry name" value="zf-FPG_IleRS"/>
    <property type="match status" value="1"/>
</dbReference>
<feature type="active site" description="Schiff-base intermediate with DNA" evidence="15">
    <location>
        <position position="2"/>
    </location>
</feature>
<feature type="active site" description="Proton donor" evidence="15">
    <location>
        <position position="3"/>
    </location>
</feature>
<dbReference type="FunFam" id="1.10.8.50:FF:000003">
    <property type="entry name" value="Formamidopyrimidine-DNA glycosylase"/>
    <property type="match status" value="1"/>
</dbReference>
<dbReference type="EC" id="4.2.99.18" evidence="15"/>
<feature type="active site" description="Proton donor; for delta-elimination activity" evidence="15">
    <location>
        <position position="264"/>
    </location>
</feature>
<evidence type="ECO:0000256" key="5">
    <source>
        <dbReference type="ARBA" id="ARBA00022763"/>
    </source>
</evidence>
<keyword evidence="9 15" id="KW-0238">DNA-binding</keyword>
<comment type="catalytic activity">
    <reaction evidence="1 15">
        <text>Hydrolysis of DNA containing ring-opened 7-methylguanine residues, releasing 2,6-diamino-4-hydroxy-5-(N-methyl)formamidopyrimidine.</text>
        <dbReference type="EC" id="3.2.2.23"/>
    </reaction>
</comment>
<dbReference type="InterPro" id="IPR015887">
    <property type="entry name" value="DNA_glyclase_Znf_dom_DNA_BS"/>
</dbReference>
<comment type="subunit">
    <text evidence="3 15">Monomer.</text>
</comment>
<keyword evidence="13 15" id="KW-0326">Glycosidase</keyword>
<dbReference type="Proteomes" id="UP000267654">
    <property type="component" value="Unassembled WGS sequence"/>
</dbReference>
<name>A0A662DCC1_UNCAE</name>
<keyword evidence="12 15" id="KW-0511">Multifunctional enzyme</keyword>